<feature type="coiled-coil region" evidence="4">
    <location>
        <begin position="798"/>
        <end position="894"/>
    </location>
</feature>
<protein>
    <recommendedName>
        <fullName evidence="2">Structural maintenance of chromosomes protein 5</fullName>
    </recommendedName>
</protein>
<evidence type="ECO:0000259" key="5">
    <source>
        <dbReference type="Pfam" id="PF13476"/>
    </source>
</evidence>
<comment type="similarity">
    <text evidence="1">Belongs to the SMC family. SMC5 subfamily.</text>
</comment>
<evidence type="ECO:0000256" key="2">
    <source>
        <dbReference type="ARBA" id="ARBA00018687"/>
    </source>
</evidence>
<dbReference type="AlphaFoldDB" id="A0A1Y2FT72"/>
<comment type="caution">
    <text evidence="6">The sequence shown here is derived from an EMBL/GenBank/DDBJ whole genome shotgun (WGS) entry which is preliminary data.</text>
</comment>
<dbReference type="Gene3D" id="3.40.50.300">
    <property type="entry name" value="P-loop containing nucleotide triphosphate hydrolases"/>
    <property type="match status" value="2"/>
</dbReference>
<evidence type="ECO:0000256" key="3">
    <source>
        <dbReference type="ARBA" id="ARBA00023054"/>
    </source>
</evidence>
<dbReference type="GO" id="GO:0030915">
    <property type="term" value="C:Smc5-Smc6 complex"/>
    <property type="evidence" value="ECO:0007669"/>
    <property type="project" value="TreeGrafter"/>
</dbReference>
<sequence>MDGKIVKVKLRNFVTYDYCEFCPGPNLNMIIGPNGTGKSSIVCGIALGLGGSTQTLGRAKDISDFIKHGSDKAIIEITLFHQKNGKPSNITIQRTLKRNTKSTSWKIDGRQHTQKEVLSLIESLDIQIDNLCQFLPQDKVCEFAQMSSTELLNATLKAIGNKDLFAQYEELLKSQEQKNILKSSLDNQDKLLTKLKNQNEALEREVARYKERENILQNIRIIEKQIPWGIYENAREIYLEHRKKRAKYKSDINKTEEEIIPLKKKKSDQEKKIEEATVLEKKLEKEYNEYSRKCIELSKELETLEDENNSILVNFLDFRENEKELEKNIKLCKRRIHELENNIKAKKNILIEKGIIDQDGQELYNKTDINNKDTELGRIQYELNEKTQKLLDIDVEVRSIQDREKEIRQQNFVYNEEIDRIRKQLSDLDNIKNQRLNLLQRFNRPAFEANQWLEKNRLLFQKHVYSPVVIEINPKNKESAAAVEAITGTSLTTFVTQCKDDYFRFTEELIDKQKLKISVVMYENLKLEDFDIPIPKDELKDYGFDGYLIDLIQGPQPVLCALCKLNNIHSIPYAGKEINAEPFDDDSRFKNYIINNVRYSKRVAYGMLSIRTQQLREAKILFSNTDVKQKQKFDNKILEIENSKKVLENEMKHLVQKEGKLRLEYSDIKKQREALKEEKKKILDEKKEYDKMLRQLDIEKIEYNSYTKNSSSYTNEKENFQKKINENLSIREDVLKKYSGYQKNAYELFNQKAKVIIENLQDSATLSAINNEIYNYQNIIFEMKEKFKKIDAEFKEVKDKAQKAYEQAKESLYDLNDEEKKLVHEGFQNKTLEELEQALAQEKVRANLISEDNSDIVNEYDSRKTEIEKLRTETKGYKEEIIEIERNMKEIEKIFIPRIRNVIEGLDKKFSEAFEKIGCVGEIKLDENEEYKKWGLDIYVKFRDTEDLQLLTGTRQSGGERSVSTILYLMTLQGFSKAPFRVVDEINQGMDSNNERLIHAQLVDAASQEGTSQYFLITPKLLPDLKYNSKMKILCVYNGEWQMIDNENDHKIDFKKYISNRKRNPEKIHAMPIKKDVNKNDIYHFEIKHNIFFFFFFFFIKKITVIYF</sequence>
<feature type="coiled-coil region" evidence="4">
    <location>
        <begin position="185"/>
        <end position="349"/>
    </location>
</feature>
<reference evidence="6 7" key="1">
    <citation type="submission" date="2016-08" db="EMBL/GenBank/DDBJ databases">
        <title>A Parts List for Fungal Cellulosomes Revealed by Comparative Genomics.</title>
        <authorList>
            <consortium name="DOE Joint Genome Institute"/>
            <person name="Haitjema C.H."/>
            <person name="Gilmore S.P."/>
            <person name="Henske J.K."/>
            <person name="Solomon K.V."/>
            <person name="De Groot R."/>
            <person name="Kuo A."/>
            <person name="Mondo S.J."/>
            <person name="Salamov A.A."/>
            <person name="Labutti K."/>
            <person name="Zhao Z."/>
            <person name="Chiniquy J."/>
            <person name="Barry K."/>
            <person name="Brewer H.M."/>
            <person name="Purvine S.O."/>
            <person name="Wright A.T."/>
            <person name="Boxma B."/>
            <person name="Van Alen T."/>
            <person name="Hackstein J.H."/>
            <person name="Baker S.E."/>
            <person name="Grigoriev I.V."/>
            <person name="O'Malley M.A."/>
        </authorList>
    </citation>
    <scope>NUCLEOTIDE SEQUENCE [LARGE SCALE GENOMIC DNA]</scope>
    <source>
        <strain evidence="6 7">G1</strain>
    </source>
</reference>
<dbReference type="SUPFAM" id="SSF52540">
    <property type="entry name" value="P-loop containing nucleoside triphosphate hydrolases"/>
    <property type="match status" value="2"/>
</dbReference>
<evidence type="ECO:0000313" key="6">
    <source>
        <dbReference type="EMBL" id="ORY85905.1"/>
    </source>
</evidence>
<dbReference type="GO" id="GO:0003697">
    <property type="term" value="F:single-stranded DNA binding"/>
    <property type="evidence" value="ECO:0007669"/>
    <property type="project" value="TreeGrafter"/>
</dbReference>
<dbReference type="GO" id="GO:0000724">
    <property type="term" value="P:double-strand break repair via homologous recombination"/>
    <property type="evidence" value="ECO:0007669"/>
    <property type="project" value="TreeGrafter"/>
</dbReference>
<dbReference type="InterPro" id="IPR027417">
    <property type="entry name" value="P-loop_NTPase"/>
</dbReference>
<dbReference type="Pfam" id="PF13476">
    <property type="entry name" value="AAA_23"/>
    <property type="match status" value="1"/>
</dbReference>
<dbReference type="GO" id="GO:0005634">
    <property type="term" value="C:nucleus"/>
    <property type="evidence" value="ECO:0007669"/>
    <property type="project" value="TreeGrafter"/>
</dbReference>
<dbReference type="GO" id="GO:0016887">
    <property type="term" value="F:ATP hydrolysis activity"/>
    <property type="evidence" value="ECO:0007669"/>
    <property type="project" value="InterPro"/>
</dbReference>
<feature type="coiled-coil region" evidence="4">
    <location>
        <begin position="630"/>
        <end position="699"/>
    </location>
</feature>
<dbReference type="Proteomes" id="UP000193920">
    <property type="component" value="Unassembled WGS sequence"/>
</dbReference>
<dbReference type="PANTHER" id="PTHR45916:SF1">
    <property type="entry name" value="STRUCTURAL MAINTENANCE OF CHROMOSOMES PROTEIN 5"/>
    <property type="match status" value="1"/>
</dbReference>
<dbReference type="OrthoDB" id="10254973at2759"/>
<dbReference type="STRING" id="1754190.A0A1Y2FT72"/>
<keyword evidence="6" id="KW-0378">Hydrolase</keyword>
<dbReference type="PANTHER" id="PTHR45916">
    <property type="entry name" value="STRUCTURAL MAINTENANCE OF CHROMOSOMES PROTEIN 5"/>
    <property type="match status" value="1"/>
</dbReference>
<organism evidence="6 7">
    <name type="scientific">Neocallimastix californiae</name>
    <dbReference type="NCBI Taxonomy" id="1754190"/>
    <lineage>
        <taxon>Eukaryota</taxon>
        <taxon>Fungi</taxon>
        <taxon>Fungi incertae sedis</taxon>
        <taxon>Chytridiomycota</taxon>
        <taxon>Chytridiomycota incertae sedis</taxon>
        <taxon>Neocallimastigomycetes</taxon>
        <taxon>Neocallimastigales</taxon>
        <taxon>Neocallimastigaceae</taxon>
        <taxon>Neocallimastix</taxon>
    </lineage>
</organism>
<gene>
    <name evidence="6" type="ORF">LY90DRAFT_448234</name>
</gene>
<keyword evidence="7" id="KW-1185">Reference proteome</keyword>
<name>A0A1Y2FT72_9FUNG</name>
<accession>A0A1Y2FT72</accession>
<keyword evidence="3 4" id="KW-0175">Coiled coil</keyword>
<evidence type="ECO:0000256" key="1">
    <source>
        <dbReference type="ARBA" id="ARBA00010171"/>
    </source>
</evidence>
<evidence type="ECO:0000256" key="4">
    <source>
        <dbReference type="SAM" id="Coils"/>
    </source>
</evidence>
<proteinExistence type="inferred from homology"/>
<feature type="domain" description="Rad50/SbcC-type AAA" evidence="5">
    <location>
        <begin position="7"/>
        <end position="225"/>
    </location>
</feature>
<dbReference type="EMBL" id="MCOG01000003">
    <property type="protein sequence ID" value="ORY85905.1"/>
    <property type="molecule type" value="Genomic_DNA"/>
</dbReference>
<evidence type="ECO:0000313" key="7">
    <source>
        <dbReference type="Proteomes" id="UP000193920"/>
    </source>
</evidence>
<dbReference type="InterPro" id="IPR038729">
    <property type="entry name" value="Rad50/SbcC_AAA"/>
</dbReference>